<dbReference type="Proteomes" id="UP000198520">
    <property type="component" value="Unassembled WGS sequence"/>
</dbReference>
<dbReference type="PRINTS" id="PR00419">
    <property type="entry name" value="ADXRDTASE"/>
</dbReference>
<feature type="chain" id="PRO_5039144300" evidence="6">
    <location>
        <begin position="22"/>
        <end position="533"/>
    </location>
</feature>
<dbReference type="GO" id="GO:0016491">
    <property type="term" value="F:oxidoreductase activity"/>
    <property type="evidence" value="ECO:0007669"/>
    <property type="project" value="UniProtKB-KW"/>
</dbReference>
<dbReference type="AlphaFoldDB" id="A0A1I2FAY9"/>
<organism evidence="8 9">
    <name type="scientific">Flavimobilis marinus</name>
    <dbReference type="NCBI Taxonomy" id="285351"/>
    <lineage>
        <taxon>Bacteria</taxon>
        <taxon>Bacillati</taxon>
        <taxon>Actinomycetota</taxon>
        <taxon>Actinomycetes</taxon>
        <taxon>Micrococcales</taxon>
        <taxon>Jonesiaceae</taxon>
        <taxon>Flavimobilis</taxon>
    </lineage>
</organism>
<keyword evidence="9" id="KW-1185">Reference proteome</keyword>
<keyword evidence="3 4" id="KW-0560">Oxidoreductase</keyword>
<dbReference type="PANTHER" id="PTHR43734:SF1">
    <property type="entry name" value="PHYTOENE DESATURASE"/>
    <property type="match status" value="1"/>
</dbReference>
<evidence type="ECO:0000256" key="4">
    <source>
        <dbReference type="RuleBase" id="RU362075"/>
    </source>
</evidence>
<evidence type="ECO:0000256" key="5">
    <source>
        <dbReference type="SAM" id="MobiDB-lite"/>
    </source>
</evidence>
<proteinExistence type="inferred from homology"/>
<comment type="pathway">
    <text evidence="1 4">Carotenoid biosynthesis.</text>
</comment>
<dbReference type="InterPro" id="IPR002937">
    <property type="entry name" value="Amino_oxidase"/>
</dbReference>
<dbReference type="SUPFAM" id="SSF51905">
    <property type="entry name" value="FAD/NAD(P)-binding domain"/>
    <property type="match status" value="1"/>
</dbReference>
<dbReference type="NCBIfam" id="TIGR02734">
    <property type="entry name" value="crtI_fam"/>
    <property type="match status" value="1"/>
</dbReference>
<name>A0A1I2FAY9_9MICO</name>
<evidence type="ECO:0000313" key="9">
    <source>
        <dbReference type="Proteomes" id="UP000198520"/>
    </source>
</evidence>
<protein>
    <submittedName>
        <fullName evidence="8">Phytoene desaturase</fullName>
    </submittedName>
</protein>
<dbReference type="STRING" id="285351.SAMN04488035_1202"/>
<dbReference type="GO" id="GO:0016117">
    <property type="term" value="P:carotenoid biosynthetic process"/>
    <property type="evidence" value="ECO:0007669"/>
    <property type="project" value="UniProtKB-KW"/>
</dbReference>
<dbReference type="Pfam" id="PF01593">
    <property type="entry name" value="Amino_oxidase"/>
    <property type="match status" value="1"/>
</dbReference>
<dbReference type="EMBL" id="FONZ01000002">
    <property type="protein sequence ID" value="SFF01937.1"/>
    <property type="molecule type" value="Genomic_DNA"/>
</dbReference>
<evidence type="ECO:0000256" key="1">
    <source>
        <dbReference type="ARBA" id="ARBA00004829"/>
    </source>
</evidence>
<keyword evidence="6" id="KW-0732">Signal</keyword>
<reference evidence="9" key="1">
    <citation type="submission" date="2016-10" db="EMBL/GenBank/DDBJ databases">
        <authorList>
            <person name="Varghese N."/>
            <person name="Submissions S."/>
        </authorList>
    </citation>
    <scope>NUCLEOTIDE SEQUENCE [LARGE SCALE GENOMIC DNA]</scope>
    <source>
        <strain evidence="9">DSM 19083</strain>
    </source>
</reference>
<feature type="signal peptide" evidence="6">
    <location>
        <begin position="1"/>
        <end position="21"/>
    </location>
</feature>
<evidence type="ECO:0000256" key="3">
    <source>
        <dbReference type="ARBA" id="ARBA00023002"/>
    </source>
</evidence>
<evidence type="ECO:0000313" key="8">
    <source>
        <dbReference type="EMBL" id="SFF01937.1"/>
    </source>
</evidence>
<dbReference type="PANTHER" id="PTHR43734">
    <property type="entry name" value="PHYTOENE DESATURASE"/>
    <property type="match status" value="1"/>
</dbReference>
<feature type="region of interest" description="Disordered" evidence="5">
    <location>
        <begin position="510"/>
        <end position="533"/>
    </location>
</feature>
<keyword evidence="2 4" id="KW-0125">Carotenoid biosynthesis</keyword>
<feature type="compositionally biased region" description="Low complexity" evidence="5">
    <location>
        <begin position="524"/>
        <end position="533"/>
    </location>
</feature>
<evidence type="ECO:0000259" key="7">
    <source>
        <dbReference type="Pfam" id="PF01593"/>
    </source>
</evidence>
<sequence length="533" mass="56974">MTSMGKRVVVIGAGISGLATAALLARDGHHVTVLEQRDEVGGRAGSWESGGFRFDTGPSWYLMPEVFDHFFRLLGTSAARELDLEVLDPAYRVFFEGRDEPIDIRADLETNVATFERVEPGAGARLRDYLASAKEAYEIATRRFLYTDFRTTSAFRSREVVRRSGRLVSLLTTPLEKFVARYFADPRLRQVLGYPAVFLGTSPDRAPSMYHLMSHMDLADGVYYPQGGFTRVIEAITRLTQASGARIRTGARVTAVTTIRTGGGTRVTGVEVRTGSGATEHVPADVVVGAGDLHHLETELLPRHLQTYPQEWWDRRTSGPGAVLVYLGVDGDLPELPHHSLFFTRDWDANFSAIFGSDQHIPDPASIYVCKPSQTDASVAPEGAENLFILVPVPADVSIGGGGIGGAGSAAVEAAADAAIAQVSRWAGIDDLAARVRVRRTVGPADFATDFSSWSGGALGPAHTLRQSAFLRARNSSRKVSGLLYAGGSTIPGIGLPMCLISAELILKRSRGDSSPGPSPEPAAPAGDGAAAA</sequence>
<dbReference type="InterPro" id="IPR014105">
    <property type="entry name" value="Carotenoid/retinoid_OxRdtase"/>
</dbReference>
<comment type="similarity">
    <text evidence="4">Belongs to the carotenoid/retinoid oxidoreductase family.</text>
</comment>
<dbReference type="Gene3D" id="3.50.50.60">
    <property type="entry name" value="FAD/NAD(P)-binding domain"/>
    <property type="match status" value="2"/>
</dbReference>
<accession>A0A1I2FAY9</accession>
<dbReference type="RefSeq" id="WP_177191293.1">
    <property type="nucleotide sequence ID" value="NZ_FONZ01000002.1"/>
</dbReference>
<feature type="domain" description="Amine oxidase" evidence="7">
    <location>
        <begin position="15"/>
        <end position="503"/>
    </location>
</feature>
<gene>
    <name evidence="8" type="ORF">SAMN04488035_1202</name>
</gene>
<dbReference type="InterPro" id="IPR036188">
    <property type="entry name" value="FAD/NAD-bd_sf"/>
</dbReference>
<evidence type="ECO:0000256" key="6">
    <source>
        <dbReference type="SAM" id="SignalP"/>
    </source>
</evidence>
<evidence type="ECO:0000256" key="2">
    <source>
        <dbReference type="ARBA" id="ARBA00022746"/>
    </source>
</evidence>